<gene>
    <name evidence="1" type="ORF">HUK82_02050</name>
</gene>
<evidence type="ECO:0000313" key="1">
    <source>
        <dbReference type="EMBL" id="NVN39349.1"/>
    </source>
</evidence>
<keyword evidence="2" id="KW-1185">Reference proteome</keyword>
<comment type="caution">
    <text evidence="1">The sequence shown here is derived from an EMBL/GenBank/DDBJ whole genome shotgun (WGS) entry which is preliminary data.</text>
</comment>
<dbReference type="EMBL" id="JABXXR010000007">
    <property type="protein sequence ID" value="NVN39349.1"/>
    <property type="molecule type" value="Genomic_DNA"/>
</dbReference>
<dbReference type="Proteomes" id="UP000585665">
    <property type="component" value="Unassembled WGS sequence"/>
</dbReference>
<dbReference type="RefSeq" id="WP_176612368.1">
    <property type="nucleotide sequence ID" value="NZ_JABXXR010000007.1"/>
</dbReference>
<protein>
    <submittedName>
        <fullName evidence="1">Uncharacterized protein</fullName>
    </submittedName>
</protein>
<evidence type="ECO:0000313" key="2">
    <source>
        <dbReference type="Proteomes" id="UP000585665"/>
    </source>
</evidence>
<name>A0A850P9J0_9PROT</name>
<organism evidence="1 2">
    <name type="scientific">Ameyamaea chiangmaiensis</name>
    <dbReference type="NCBI Taxonomy" id="442969"/>
    <lineage>
        <taxon>Bacteria</taxon>
        <taxon>Pseudomonadati</taxon>
        <taxon>Pseudomonadota</taxon>
        <taxon>Alphaproteobacteria</taxon>
        <taxon>Acetobacterales</taxon>
        <taxon>Acetobacteraceae</taxon>
        <taxon>Ameyamaea</taxon>
    </lineage>
</organism>
<proteinExistence type="predicted"/>
<accession>A0A850P9J0</accession>
<sequence length="52" mass="5896">MSAPISISITRTKNGYTVSAYNPAYDSRDIMVAETEARMLKIVREWSKEVSK</sequence>
<dbReference type="AlphaFoldDB" id="A0A850P9J0"/>
<reference evidence="1 2" key="1">
    <citation type="submission" date="2020-06" db="EMBL/GenBank/DDBJ databases">
        <title>Description of novel acetic acid bacteria.</title>
        <authorList>
            <person name="Sombolestani A."/>
        </authorList>
    </citation>
    <scope>NUCLEOTIDE SEQUENCE [LARGE SCALE GENOMIC DNA]</scope>
    <source>
        <strain evidence="1 2">LMG 27010</strain>
    </source>
</reference>